<protein>
    <submittedName>
        <fullName evidence="1">Uncharacterized protein</fullName>
    </submittedName>
</protein>
<reference evidence="2" key="1">
    <citation type="journal article" date="2018" name="BMC Genomics">
        <title>Genomic insights into host adaptation between the wheat stripe rust pathogen (Puccinia striiformis f. sp. tritici) and the barley stripe rust pathogen (Puccinia striiformis f. sp. hordei).</title>
        <authorList>
            <person name="Xia C."/>
            <person name="Wang M."/>
            <person name="Yin C."/>
            <person name="Cornejo O.E."/>
            <person name="Hulbert S.H."/>
            <person name="Chen X."/>
        </authorList>
    </citation>
    <scope>NUCLEOTIDE SEQUENCE [LARGE SCALE GENOMIC DNA]</scope>
    <source>
        <strain evidence="2">93-210</strain>
    </source>
</reference>
<dbReference type="EMBL" id="CM045874">
    <property type="protein sequence ID" value="KAI7944935.1"/>
    <property type="molecule type" value="Genomic_DNA"/>
</dbReference>
<reference evidence="1 2" key="3">
    <citation type="journal article" date="2022" name="Microbiol. Spectr.">
        <title>Folding features and dynamics of 3D genome architecture in plant fungal pathogens.</title>
        <authorList>
            <person name="Xia C."/>
        </authorList>
    </citation>
    <scope>NUCLEOTIDE SEQUENCE [LARGE SCALE GENOMIC DNA]</scope>
    <source>
        <strain evidence="1 2">93-210</strain>
    </source>
</reference>
<evidence type="ECO:0000313" key="2">
    <source>
        <dbReference type="Proteomes" id="UP001060170"/>
    </source>
</evidence>
<evidence type="ECO:0000313" key="1">
    <source>
        <dbReference type="EMBL" id="KAI7944935.1"/>
    </source>
</evidence>
<proteinExistence type="predicted"/>
<reference evidence="2" key="2">
    <citation type="journal article" date="2018" name="Mol. Plant Microbe Interact.">
        <title>Genome sequence resources for the wheat stripe rust pathogen (Puccinia striiformis f. sp. tritici) and the barley stripe rust pathogen (Puccinia striiformis f. sp. hordei).</title>
        <authorList>
            <person name="Xia C."/>
            <person name="Wang M."/>
            <person name="Yin C."/>
            <person name="Cornejo O.E."/>
            <person name="Hulbert S.H."/>
            <person name="Chen X."/>
        </authorList>
    </citation>
    <scope>NUCLEOTIDE SEQUENCE [LARGE SCALE GENOMIC DNA]</scope>
    <source>
        <strain evidence="2">93-210</strain>
    </source>
</reference>
<organism evidence="1 2">
    <name type="scientific">Puccinia striiformis f. sp. tritici</name>
    <dbReference type="NCBI Taxonomy" id="168172"/>
    <lineage>
        <taxon>Eukaryota</taxon>
        <taxon>Fungi</taxon>
        <taxon>Dikarya</taxon>
        <taxon>Basidiomycota</taxon>
        <taxon>Pucciniomycotina</taxon>
        <taxon>Pucciniomycetes</taxon>
        <taxon>Pucciniales</taxon>
        <taxon>Pucciniaceae</taxon>
        <taxon>Puccinia</taxon>
    </lineage>
</organism>
<comment type="caution">
    <text evidence="1">The sequence shown here is derived from an EMBL/GenBank/DDBJ whole genome shotgun (WGS) entry which is preliminary data.</text>
</comment>
<name>A0ACC0E778_9BASI</name>
<dbReference type="Proteomes" id="UP001060170">
    <property type="component" value="Chromosome 10"/>
</dbReference>
<gene>
    <name evidence="1" type="ORF">MJO28_010630</name>
</gene>
<keyword evidence="2" id="KW-1185">Reference proteome</keyword>
<sequence length="943" mass="104131">MSSITTTVPKTLPIEFNELGSRFSAYSPPDYLDNKKATTPWLPLNVQNPLASDVHMDVGLDQLGVRKDVGSDIHTGASSMSQGASIDDLPHEVDLLTFGSFHPIPPMPGPSSTVPLPPVVRPTGIAPEDVVLTLQEIEMFDYTSGAPLDEPPHYKFNNVDELKKFAQTWGQAHAYRLPVSKSKAGKNIYMDCSLSGEDPRPAGVERICESKNRWCNCPFRVSGHKSSAEGHKNDPWELRGSKLPHNHGPIDIQYEVVHKGLPPDAQDEVGRLYLLGLQPAAIQRWLNTTQGRFVSLRTIYNTTAEQRRKKISNKTPIQFLLRTVRDSNWDHDTAFDDKDKSPKVFVTDRERGLRNVIALHFPGAENNVCLWHVDQNIKANCQRAFAGDKAEWNVFKSKWNKVQYAKIEAAYDSAWARLVNYLGDDRASVVEYLMTNVLPDRKFFMTAWVGHTPHLGNHTTAWGESAHSWLKSHMHSHKAGMANSFENIADAVTHQLTTNTVHLENGRISSLSGIKLPFKSLHGKISIHALHLLQEQYPLWKKNSKAQSGGADTTKCSGSLWATMGIPCWHMLDEIFAKEDEVTPSHFHLQWNLQYHPDKPPEEGRGQVQKRDAIYAKIVDGEIQQAQDAKEKATGATSQVQGKRKAKAHTGPSKRTQPIRGTKITKRAQNADGDSSSSDSEPEDTSAGLPGSSDSEASADEDGSSNPDEAPCASHMNPQDDLAADDSQVDTVENPVLDRPDASLPLGAGVAEPSAMEGGGSGRDGMETSAHAMGKPSDVKPPMKRKVVPEPVRMPKPGNLLLPTWISKYAQSTYDSPGDGNCGFRCVAQALASEQPESAYVKQDGWFQVRTNLIQELHVNKAHWTGRLGGPSEIKRAPDSKVFGAIFLLFICGNHWNLVNLKRGIIPYPPPVCLPRHTCGKPVEFWLEKINASLTLYTANQTE</sequence>
<accession>A0ACC0E778</accession>